<dbReference type="PROSITE" id="PS50937">
    <property type="entry name" value="HTH_MERR_2"/>
    <property type="match status" value="1"/>
</dbReference>
<organism evidence="3 4">
    <name type="scientific">Streptomyces aureus</name>
    <dbReference type="NCBI Taxonomy" id="193461"/>
    <lineage>
        <taxon>Bacteria</taxon>
        <taxon>Bacillati</taxon>
        <taxon>Actinomycetota</taxon>
        <taxon>Actinomycetes</taxon>
        <taxon>Kitasatosporales</taxon>
        <taxon>Streptomycetaceae</taxon>
        <taxon>Streptomyces</taxon>
    </lineage>
</organism>
<dbReference type="SUPFAM" id="SSF46955">
    <property type="entry name" value="Putative DNA-binding domain"/>
    <property type="match status" value="1"/>
</dbReference>
<evidence type="ECO:0000259" key="2">
    <source>
        <dbReference type="PROSITE" id="PS50937"/>
    </source>
</evidence>
<dbReference type="InterPro" id="IPR047057">
    <property type="entry name" value="MerR_fam"/>
</dbReference>
<dbReference type="PRINTS" id="PR00040">
    <property type="entry name" value="HTHMERR"/>
</dbReference>
<proteinExistence type="predicted"/>
<dbReference type="InterPro" id="IPR009061">
    <property type="entry name" value="DNA-bd_dom_put_sf"/>
</dbReference>
<dbReference type="PANTHER" id="PTHR30204">
    <property type="entry name" value="REDOX-CYCLING DRUG-SENSING TRANSCRIPTIONAL ACTIVATOR SOXR"/>
    <property type="match status" value="1"/>
</dbReference>
<gene>
    <name evidence="3" type="ORF">ACEG43_01835</name>
</gene>
<name>A0ABV4S9F2_9ACTN</name>
<dbReference type="RefSeq" id="WP_372560996.1">
    <property type="nucleotide sequence ID" value="NZ_JBGOSP010000001.1"/>
</dbReference>
<dbReference type="PANTHER" id="PTHR30204:SF93">
    <property type="entry name" value="HTH MERR-TYPE DOMAIN-CONTAINING PROTEIN"/>
    <property type="match status" value="1"/>
</dbReference>
<comment type="caution">
    <text evidence="3">The sequence shown here is derived from an EMBL/GenBank/DDBJ whole genome shotgun (WGS) entry which is preliminary data.</text>
</comment>
<evidence type="ECO:0000313" key="4">
    <source>
        <dbReference type="Proteomes" id="UP001571476"/>
    </source>
</evidence>
<dbReference type="Proteomes" id="UP001571476">
    <property type="component" value="Unassembled WGS sequence"/>
</dbReference>
<protein>
    <submittedName>
        <fullName evidence="3">MerR family transcriptional regulator</fullName>
    </submittedName>
</protein>
<keyword evidence="1" id="KW-0238">DNA-binding</keyword>
<dbReference type="Pfam" id="PF13411">
    <property type="entry name" value="MerR_1"/>
    <property type="match status" value="1"/>
</dbReference>
<keyword evidence="4" id="KW-1185">Reference proteome</keyword>
<evidence type="ECO:0000313" key="3">
    <source>
        <dbReference type="EMBL" id="MFA3834933.1"/>
    </source>
</evidence>
<dbReference type="SMART" id="SM00422">
    <property type="entry name" value="HTH_MERR"/>
    <property type="match status" value="1"/>
</dbReference>
<accession>A0ABV4S9F2</accession>
<dbReference type="InterPro" id="IPR000551">
    <property type="entry name" value="MerR-type_HTH_dom"/>
</dbReference>
<feature type="domain" description="HTH merR-type" evidence="2">
    <location>
        <begin position="6"/>
        <end position="75"/>
    </location>
</feature>
<dbReference type="Gene3D" id="1.10.1660.10">
    <property type="match status" value="1"/>
</dbReference>
<reference evidence="3 4" key="1">
    <citation type="submission" date="2024-08" db="EMBL/GenBank/DDBJ databases">
        <title>Genome sequence of Streptomyces aureus CACIA-1.46HGO.</title>
        <authorList>
            <person name="Evangelista-Martinez Z."/>
        </authorList>
    </citation>
    <scope>NUCLEOTIDE SEQUENCE [LARGE SCALE GENOMIC DNA]</scope>
    <source>
        <strain evidence="3 4">CACIA-1.46HGO</strain>
    </source>
</reference>
<dbReference type="CDD" id="cd00592">
    <property type="entry name" value="HTH_MerR-like"/>
    <property type="match status" value="1"/>
</dbReference>
<dbReference type="EMBL" id="JBGOSP010000001">
    <property type="protein sequence ID" value="MFA3834933.1"/>
    <property type="molecule type" value="Genomic_DNA"/>
</dbReference>
<sequence length="309" mass="33437">MPADSIWSIGELAERAGVTVKTVRFYSDRGLLPEGPRSTGGHRRYGPEALDRLRVIRSLRTLGLPVPDVRRVLGGEDGPDGALEDVVAGQLRDIGSQLAALRWREAALQLLQDCAPTERAERLLLVGAMSAPPSTAAPARFWRRWLPPRMPARVVSAVLDQAVPQPPADPTPAHVLTFARLHAFTSRSCEGGDRGQPAAHRTEDGFRPGMLYEGLSEAYALASPHLCDQRSPREGEALDCFVSAYAASRGVRDTPAFRRALSGVLAADPRIDHYWQLVAELTGPSRPTPGAAHDWLCAALDAQVGRRAA</sequence>
<evidence type="ECO:0000256" key="1">
    <source>
        <dbReference type="ARBA" id="ARBA00023125"/>
    </source>
</evidence>